<proteinExistence type="predicted"/>
<evidence type="ECO:0000313" key="2">
    <source>
        <dbReference type="EMBL" id="TDZ14368.1"/>
    </source>
</evidence>
<feature type="region of interest" description="Disordered" evidence="1">
    <location>
        <begin position="67"/>
        <end position="98"/>
    </location>
</feature>
<accession>A0A484F8Z7</accession>
<comment type="caution">
    <text evidence="2">The sequence shown here is derived from an EMBL/GenBank/DDBJ whole genome shotgun (WGS) entry which is preliminary data.</text>
</comment>
<protein>
    <submittedName>
        <fullName evidence="2">Uncharacterized protein</fullName>
    </submittedName>
</protein>
<evidence type="ECO:0000313" key="3">
    <source>
        <dbReference type="Proteomes" id="UP000014480"/>
    </source>
</evidence>
<reference evidence="3" key="1">
    <citation type="journal article" date="2013" name="New Phytol.">
        <title>Comparative genomic and transcriptomic analyses reveal the hemibiotrophic stage shift of Colletotrichum fungi.</title>
        <authorList>
            <person name="Gan P."/>
            <person name="Ikeda K."/>
            <person name="Irieda H."/>
            <person name="Narusaka M."/>
            <person name="O'Connell R.J."/>
            <person name="Narusaka Y."/>
            <person name="Takano Y."/>
            <person name="Kubo Y."/>
            <person name="Shirasu K."/>
        </authorList>
    </citation>
    <scope>NUCLEOTIDE SEQUENCE [LARGE SCALE GENOMIC DNA]</scope>
    <source>
        <strain evidence="3">104-T / ATCC 96160 / CBS 514.97 / LARS 414 / MAFF 240422</strain>
    </source>
</reference>
<organism evidence="2 3">
    <name type="scientific">Colletotrichum orbiculare (strain 104-T / ATCC 96160 / CBS 514.97 / LARS 414 / MAFF 240422)</name>
    <name type="common">Cucumber anthracnose fungus</name>
    <name type="synonym">Colletotrichum lagenarium</name>
    <dbReference type="NCBI Taxonomy" id="1213857"/>
    <lineage>
        <taxon>Eukaryota</taxon>
        <taxon>Fungi</taxon>
        <taxon>Dikarya</taxon>
        <taxon>Ascomycota</taxon>
        <taxon>Pezizomycotina</taxon>
        <taxon>Sordariomycetes</taxon>
        <taxon>Hypocreomycetidae</taxon>
        <taxon>Glomerellales</taxon>
        <taxon>Glomerellaceae</taxon>
        <taxon>Colletotrichum</taxon>
        <taxon>Colletotrichum orbiculare species complex</taxon>
    </lineage>
</organism>
<dbReference type="AlphaFoldDB" id="A0A484F8Z7"/>
<name>A0A484F8Z7_COLOR</name>
<gene>
    <name evidence="2" type="ORF">Cob_v012707</name>
</gene>
<reference evidence="3" key="2">
    <citation type="journal article" date="2019" name="Mol. Plant Microbe Interact.">
        <title>Genome sequence resources for four phytopathogenic fungi from the Colletotrichum orbiculare species complex.</title>
        <authorList>
            <person name="Gan P."/>
            <person name="Tsushima A."/>
            <person name="Narusaka M."/>
            <person name="Narusaka Y."/>
            <person name="Takano Y."/>
            <person name="Kubo Y."/>
            <person name="Shirasu K."/>
        </authorList>
    </citation>
    <scope>GENOME REANNOTATION</scope>
    <source>
        <strain evidence="3">104-T / ATCC 96160 / CBS 514.97 / LARS 414 / MAFF 240422</strain>
    </source>
</reference>
<keyword evidence="3" id="KW-1185">Reference proteome</keyword>
<dbReference type="Proteomes" id="UP000014480">
    <property type="component" value="Unassembled WGS sequence"/>
</dbReference>
<dbReference type="EMBL" id="AMCV02000051">
    <property type="protein sequence ID" value="TDZ14368.1"/>
    <property type="molecule type" value="Genomic_DNA"/>
</dbReference>
<evidence type="ECO:0000256" key="1">
    <source>
        <dbReference type="SAM" id="MobiDB-lite"/>
    </source>
</evidence>
<sequence>MGKIPLVASHCCEDGANYFYSTAALRRPFRPLFRKQSPSARHFFVASSLLHDDHIDIASDTGRISLTPRSHLHTHNPESRGPAGLTPTGDRPGSSPDVSSKILARHRRVVAANPINLPSGCIGTPHTTFRLGTKSLLRTRRPLIPRPLFPLQLRLTNLARRQQRHQTTLCHNHTIPRITVRALVTG</sequence>